<proteinExistence type="predicted"/>
<keyword evidence="4" id="KW-1185">Reference proteome</keyword>
<sequence length="169" mass="18241">MARAAATPARSAPRVERVRPGVPRMFSIRALVFGLVLIMAFVLVYPTLNSYIRQQADLAELHAQVVAARARNEDLKADVARWDDRAYVVAQARERLSFVLPGETPYRVVDPETVPDTPVAKAEGPTSVLDAESTQPWYASVLDSVAVAGSLPVDADTTTTAPTPKPTDG</sequence>
<feature type="transmembrane region" description="Helical" evidence="2">
    <location>
        <begin position="26"/>
        <end position="45"/>
    </location>
</feature>
<evidence type="ECO:0000313" key="4">
    <source>
        <dbReference type="Proteomes" id="UP001321453"/>
    </source>
</evidence>
<accession>A0ABT7S5B8</accession>
<keyword evidence="1" id="KW-0175">Coiled coil</keyword>
<keyword evidence="2" id="KW-1133">Transmembrane helix</keyword>
<dbReference type="Proteomes" id="UP001321453">
    <property type="component" value="Unassembled WGS sequence"/>
</dbReference>
<keyword evidence="2" id="KW-0812">Transmembrane</keyword>
<evidence type="ECO:0000256" key="2">
    <source>
        <dbReference type="SAM" id="Phobius"/>
    </source>
</evidence>
<gene>
    <name evidence="3" type="ORF">QRT05_05145</name>
</gene>
<keyword evidence="2" id="KW-0472">Membrane</keyword>
<dbReference type="Pfam" id="PF04977">
    <property type="entry name" value="DivIC"/>
    <property type="match status" value="1"/>
</dbReference>
<evidence type="ECO:0000256" key="1">
    <source>
        <dbReference type="SAM" id="Coils"/>
    </source>
</evidence>
<dbReference type="InterPro" id="IPR007060">
    <property type="entry name" value="FtsL/DivIC"/>
</dbReference>
<evidence type="ECO:0000313" key="3">
    <source>
        <dbReference type="EMBL" id="MDM7830709.1"/>
    </source>
</evidence>
<organism evidence="3 4">
    <name type="scientific">Cellulomonas edaphi</name>
    <dbReference type="NCBI Taxonomy" id="3053468"/>
    <lineage>
        <taxon>Bacteria</taxon>
        <taxon>Bacillati</taxon>
        <taxon>Actinomycetota</taxon>
        <taxon>Actinomycetes</taxon>
        <taxon>Micrococcales</taxon>
        <taxon>Cellulomonadaceae</taxon>
        <taxon>Cellulomonas</taxon>
    </lineage>
</organism>
<protein>
    <submittedName>
        <fullName evidence="3">Septum formation initiator family protein</fullName>
    </submittedName>
</protein>
<feature type="coiled-coil region" evidence="1">
    <location>
        <begin position="58"/>
        <end position="85"/>
    </location>
</feature>
<name>A0ABT7S5B8_9CELL</name>
<dbReference type="RefSeq" id="WP_289445869.1">
    <property type="nucleotide sequence ID" value="NZ_JAUCGR010000001.1"/>
</dbReference>
<dbReference type="EMBL" id="JAUCGR010000001">
    <property type="protein sequence ID" value="MDM7830709.1"/>
    <property type="molecule type" value="Genomic_DNA"/>
</dbReference>
<reference evidence="3 4" key="1">
    <citation type="submission" date="2023-06" db="EMBL/GenBank/DDBJ databases">
        <title>Cellulomonas sp. MW9 Whole genome sequence.</title>
        <authorList>
            <person name="Park S."/>
        </authorList>
    </citation>
    <scope>NUCLEOTIDE SEQUENCE [LARGE SCALE GENOMIC DNA]</scope>
    <source>
        <strain evidence="3 4">MW9</strain>
    </source>
</reference>
<comment type="caution">
    <text evidence="3">The sequence shown here is derived from an EMBL/GenBank/DDBJ whole genome shotgun (WGS) entry which is preliminary data.</text>
</comment>